<gene>
    <name evidence="1" type="ORF">NLG97_g10173</name>
</gene>
<sequence>MQKPRVCIFPHVMPTRCTANTSRTFPASWLLLQFFYLEQTPHSRASVKHPALSICAEGRRLATTEPKPHSHTHTHTPAWRAHFFVSSLADPYFVFAPPQRTTHATLPLAPTYDDFPYGLLISFPSSSSTPPAQALRTTHDTRHARDTIINRLEQPSTNTAKMVLISGKTIITSISLFHLTMAYFMLFNPRTVDDQILVYILGRSMGLPPARGLDSPSPALAFLGVVLAMLGLSDLVSLSMPEELGALYYWGTQAPVRFMFSMGLVFYSYAFGPTGPLGVYTTGTSRKPGFLGGGGGSATDGLKNRVIFTFMFIEMIAWFWLWVTLREERVGVVERMRKQQERNAR</sequence>
<dbReference type="EMBL" id="JANAKD010002403">
    <property type="protein sequence ID" value="KAJ3473701.1"/>
    <property type="molecule type" value="Genomic_DNA"/>
</dbReference>
<evidence type="ECO:0000313" key="2">
    <source>
        <dbReference type="Proteomes" id="UP001148737"/>
    </source>
</evidence>
<keyword evidence="2" id="KW-1185">Reference proteome</keyword>
<dbReference type="Proteomes" id="UP001148737">
    <property type="component" value="Unassembled WGS sequence"/>
</dbReference>
<protein>
    <submittedName>
        <fullName evidence="1">Uncharacterized protein</fullName>
    </submittedName>
</protein>
<proteinExistence type="predicted"/>
<comment type="caution">
    <text evidence="1">The sequence shown here is derived from an EMBL/GenBank/DDBJ whole genome shotgun (WGS) entry which is preliminary data.</text>
</comment>
<name>A0ACC1QH58_9HYPO</name>
<reference evidence="1" key="1">
    <citation type="submission" date="2022-07" db="EMBL/GenBank/DDBJ databases">
        <title>Genome Sequence of Lecanicillium saksenae.</title>
        <authorList>
            <person name="Buettner E."/>
        </authorList>
    </citation>
    <scope>NUCLEOTIDE SEQUENCE</scope>
    <source>
        <strain evidence="1">VT-O1</strain>
    </source>
</reference>
<organism evidence="1 2">
    <name type="scientific">Lecanicillium saksenae</name>
    <dbReference type="NCBI Taxonomy" id="468837"/>
    <lineage>
        <taxon>Eukaryota</taxon>
        <taxon>Fungi</taxon>
        <taxon>Dikarya</taxon>
        <taxon>Ascomycota</taxon>
        <taxon>Pezizomycotina</taxon>
        <taxon>Sordariomycetes</taxon>
        <taxon>Hypocreomycetidae</taxon>
        <taxon>Hypocreales</taxon>
        <taxon>Cordycipitaceae</taxon>
        <taxon>Lecanicillium</taxon>
    </lineage>
</organism>
<accession>A0ACC1QH58</accession>
<evidence type="ECO:0000313" key="1">
    <source>
        <dbReference type="EMBL" id="KAJ3473701.1"/>
    </source>
</evidence>